<evidence type="ECO:0000313" key="1">
    <source>
        <dbReference type="EMBL" id="KAL2816301.1"/>
    </source>
</evidence>
<gene>
    <name evidence="1" type="ORF">BJX63DRAFT_387901</name>
</gene>
<proteinExistence type="predicted"/>
<comment type="caution">
    <text evidence="1">The sequence shown here is derived from an EMBL/GenBank/DDBJ whole genome shotgun (WGS) entry which is preliminary data.</text>
</comment>
<reference evidence="1 2" key="1">
    <citation type="submission" date="2024-07" db="EMBL/GenBank/DDBJ databases">
        <title>Section-level genome sequencing and comparative genomics of Aspergillus sections Usti and Cavernicolus.</title>
        <authorList>
            <consortium name="Lawrence Berkeley National Laboratory"/>
            <person name="Nybo J.L."/>
            <person name="Vesth T.C."/>
            <person name="Theobald S."/>
            <person name="Frisvad J.C."/>
            <person name="Larsen T.O."/>
            <person name="Kjaerboelling I."/>
            <person name="Rothschild-Mancinelli K."/>
            <person name="Lyhne E.K."/>
            <person name="Kogle M.E."/>
            <person name="Barry K."/>
            <person name="Clum A."/>
            <person name="Na H."/>
            <person name="Ledsgaard L."/>
            <person name="Lin J."/>
            <person name="Lipzen A."/>
            <person name="Kuo A."/>
            <person name="Riley R."/>
            <person name="Mondo S."/>
            <person name="Labutti K."/>
            <person name="Haridas S."/>
            <person name="Pangalinan J."/>
            <person name="Salamov A.A."/>
            <person name="Simmons B.A."/>
            <person name="Magnuson J.K."/>
            <person name="Chen J."/>
            <person name="Drula E."/>
            <person name="Henrissat B."/>
            <person name="Wiebenga A."/>
            <person name="Lubbers R.J."/>
            <person name="Gomes A.C."/>
            <person name="Makela M.R."/>
            <person name="Stajich J."/>
            <person name="Grigoriev I.V."/>
            <person name="Mortensen U.H."/>
            <person name="De Vries R.P."/>
            <person name="Baker S.E."/>
            <person name="Andersen M.R."/>
        </authorList>
    </citation>
    <scope>NUCLEOTIDE SEQUENCE [LARGE SCALE GENOMIC DNA]</scope>
    <source>
        <strain evidence="1 2">CBS 588.65</strain>
    </source>
</reference>
<accession>A0ABR4HLE9</accession>
<evidence type="ECO:0000313" key="2">
    <source>
        <dbReference type="Proteomes" id="UP001610334"/>
    </source>
</evidence>
<name>A0ABR4HLE9_9EURO</name>
<dbReference type="Proteomes" id="UP001610334">
    <property type="component" value="Unassembled WGS sequence"/>
</dbReference>
<organism evidence="1 2">
    <name type="scientific">Aspergillus granulosus</name>
    <dbReference type="NCBI Taxonomy" id="176169"/>
    <lineage>
        <taxon>Eukaryota</taxon>
        <taxon>Fungi</taxon>
        <taxon>Dikarya</taxon>
        <taxon>Ascomycota</taxon>
        <taxon>Pezizomycotina</taxon>
        <taxon>Eurotiomycetes</taxon>
        <taxon>Eurotiomycetidae</taxon>
        <taxon>Eurotiales</taxon>
        <taxon>Aspergillaceae</taxon>
        <taxon>Aspergillus</taxon>
        <taxon>Aspergillus subgen. Nidulantes</taxon>
    </lineage>
</organism>
<dbReference type="EMBL" id="JBFXLT010000023">
    <property type="protein sequence ID" value="KAL2816301.1"/>
    <property type="molecule type" value="Genomic_DNA"/>
</dbReference>
<protein>
    <submittedName>
        <fullName evidence="1">Uncharacterized protein</fullName>
    </submittedName>
</protein>
<keyword evidence="2" id="KW-1185">Reference proteome</keyword>
<sequence length="191" mass="21515">MPGGQVSHRARVEAFTLSPLSICTRVAGGERILMLYKIADRTSGILKSLFVKKMARSNVAELEELFEQLTLDQTKPLIHQGASNLLCFTAASGTEQSRPNILNLIADTRLYKRAIESIAFNIPSHRVLYERSDVEAAYILHYKSTDLDVFTAQDEEYPFFRYDDYAEIVLCYAANSQSGSNDLIRTTLHCK</sequence>